<proteinExistence type="predicted"/>
<protein>
    <submittedName>
        <fullName evidence="2">Uncharacterized protein</fullName>
    </submittedName>
</protein>
<evidence type="ECO:0000313" key="2">
    <source>
        <dbReference type="EMBL" id="MCM4082496.1"/>
    </source>
</evidence>
<keyword evidence="3" id="KW-1185">Reference proteome</keyword>
<sequence>MPGRGQDQQLHVGVAGRPGHAAAGHGESAVAGEVVVAEVGEHTARAHRLDHVGGQRRGHLLADDVEGGRQLGVEGRRRAGSAAGIGKNARHEEPLCYEKISSIL</sequence>
<organism evidence="2 3">
    <name type="scientific">Paractinoplanes hotanensis</name>
    <dbReference type="NCBI Taxonomy" id="2906497"/>
    <lineage>
        <taxon>Bacteria</taxon>
        <taxon>Bacillati</taxon>
        <taxon>Actinomycetota</taxon>
        <taxon>Actinomycetes</taxon>
        <taxon>Micromonosporales</taxon>
        <taxon>Micromonosporaceae</taxon>
        <taxon>Paractinoplanes</taxon>
    </lineage>
</organism>
<name>A0ABT0Y8X5_9ACTN</name>
<evidence type="ECO:0000313" key="3">
    <source>
        <dbReference type="Proteomes" id="UP001523216"/>
    </source>
</evidence>
<evidence type="ECO:0000256" key="1">
    <source>
        <dbReference type="SAM" id="MobiDB-lite"/>
    </source>
</evidence>
<reference evidence="2 3" key="1">
    <citation type="submission" date="2022-06" db="EMBL/GenBank/DDBJ databases">
        <title>Actinoplanes abujensis sp. nov., isolated from Nigerian arid soil.</title>
        <authorList>
            <person name="Ding P."/>
        </authorList>
    </citation>
    <scope>NUCLEOTIDE SEQUENCE [LARGE SCALE GENOMIC DNA]</scope>
    <source>
        <strain evidence="3">TRM88002</strain>
    </source>
</reference>
<feature type="region of interest" description="Disordered" evidence="1">
    <location>
        <begin position="1"/>
        <end position="29"/>
    </location>
</feature>
<feature type="compositionally biased region" description="Low complexity" evidence="1">
    <location>
        <begin position="11"/>
        <end position="29"/>
    </location>
</feature>
<dbReference type="RefSeq" id="WP_251802222.1">
    <property type="nucleotide sequence ID" value="NZ_JAMQOL010000048.1"/>
</dbReference>
<dbReference type="Proteomes" id="UP001523216">
    <property type="component" value="Unassembled WGS sequence"/>
</dbReference>
<comment type="caution">
    <text evidence="2">The sequence shown here is derived from an EMBL/GenBank/DDBJ whole genome shotgun (WGS) entry which is preliminary data.</text>
</comment>
<gene>
    <name evidence="2" type="ORF">LXN57_33505</name>
</gene>
<accession>A0ABT0Y8X5</accession>
<dbReference type="EMBL" id="JAMQOL010000048">
    <property type="protein sequence ID" value="MCM4082496.1"/>
    <property type="molecule type" value="Genomic_DNA"/>
</dbReference>